<dbReference type="RefSeq" id="WP_238478113.1">
    <property type="nucleotide sequence ID" value="NZ_CP064786.1"/>
</dbReference>
<dbReference type="InterPro" id="IPR011010">
    <property type="entry name" value="DNA_brk_join_enz"/>
</dbReference>
<evidence type="ECO:0000256" key="4">
    <source>
        <dbReference type="PROSITE-ProRule" id="PRU01248"/>
    </source>
</evidence>
<evidence type="ECO:0000313" key="7">
    <source>
        <dbReference type="EMBL" id="QSG04087.1"/>
    </source>
</evidence>
<name>A0A897MUE3_9EURY</name>
<dbReference type="Pfam" id="PF00589">
    <property type="entry name" value="Phage_integrase"/>
    <property type="match status" value="1"/>
</dbReference>
<dbReference type="SUPFAM" id="SSF56349">
    <property type="entry name" value="DNA breaking-rejoining enzymes"/>
    <property type="match status" value="1"/>
</dbReference>
<dbReference type="PROSITE" id="PS51898">
    <property type="entry name" value="TYR_RECOMBINASE"/>
    <property type="match status" value="1"/>
</dbReference>
<dbReference type="EMBL" id="CP064786">
    <property type="protein sequence ID" value="QSG04087.1"/>
    <property type="molecule type" value="Genomic_DNA"/>
</dbReference>
<evidence type="ECO:0000313" key="8">
    <source>
        <dbReference type="Proteomes" id="UP000663586"/>
    </source>
</evidence>
<keyword evidence="2 4" id="KW-0238">DNA-binding</keyword>
<feature type="domain" description="Tyr recombinase" evidence="5">
    <location>
        <begin position="121"/>
        <end position="327"/>
    </location>
</feature>
<accession>A0A897MUE3</accession>
<proteinExistence type="predicted"/>
<dbReference type="GO" id="GO:0003677">
    <property type="term" value="F:DNA binding"/>
    <property type="evidence" value="ECO:0007669"/>
    <property type="project" value="UniProtKB-UniRule"/>
</dbReference>
<dbReference type="InterPro" id="IPR050090">
    <property type="entry name" value="Tyrosine_recombinase_XerCD"/>
</dbReference>
<dbReference type="Gene3D" id="1.10.150.130">
    <property type="match status" value="1"/>
</dbReference>
<dbReference type="InterPro" id="IPR013762">
    <property type="entry name" value="Integrase-like_cat_sf"/>
</dbReference>
<dbReference type="InterPro" id="IPR044068">
    <property type="entry name" value="CB"/>
</dbReference>
<dbReference type="Gene3D" id="1.10.443.10">
    <property type="entry name" value="Intergrase catalytic core"/>
    <property type="match status" value="1"/>
</dbReference>
<evidence type="ECO:0000256" key="1">
    <source>
        <dbReference type="ARBA" id="ARBA00022908"/>
    </source>
</evidence>
<keyword evidence="3" id="KW-0233">DNA recombination</keyword>
<dbReference type="GO" id="GO:0006310">
    <property type="term" value="P:DNA recombination"/>
    <property type="evidence" value="ECO:0007669"/>
    <property type="project" value="UniProtKB-KW"/>
</dbReference>
<sequence length="333" mass="38496">MVEDENNELDPIDPSTAQQLYLEHKASQAMEKTVQGHRYRTNHFVRWCDVEGIDNMNDLTGRDIHEYRLWRKEDGDLNAVSLQTQMCTIRVFLRWCGSIEAVDSKLHTKVLVPQVPREEQQRDELLEHEEAEEILLHLSNFHYASNKHVLLALLWETGLRIGAARAIDLRDADLEEEFLRLKHRPETGTPLKNGSGGERLVAISADLADLLEDYIDTVRTDRTDDANREPLLTSNQGRLSRSSMRRYIYIITAPCLLDKECPGCKENKDEKCPEAVTPHAVRRGSITHFLTEDVPTEVVGDRMDVSRKVLEKHYDRRSEEVKLEQRRSYLDNV</sequence>
<dbReference type="Proteomes" id="UP000663586">
    <property type="component" value="Chromosome"/>
</dbReference>
<dbReference type="GeneID" id="70686275"/>
<protein>
    <submittedName>
        <fullName evidence="7">XerD/XerC family integrase</fullName>
    </submittedName>
</protein>
<dbReference type="Pfam" id="PF02899">
    <property type="entry name" value="Phage_int_SAM_1"/>
    <property type="match status" value="1"/>
</dbReference>
<evidence type="ECO:0000259" key="6">
    <source>
        <dbReference type="PROSITE" id="PS51900"/>
    </source>
</evidence>
<dbReference type="PANTHER" id="PTHR30349">
    <property type="entry name" value="PHAGE INTEGRASE-RELATED"/>
    <property type="match status" value="1"/>
</dbReference>
<feature type="domain" description="Core-binding (CB)" evidence="6">
    <location>
        <begin position="12"/>
        <end position="97"/>
    </location>
</feature>
<dbReference type="GO" id="GO:0015074">
    <property type="term" value="P:DNA integration"/>
    <property type="evidence" value="ECO:0007669"/>
    <property type="project" value="UniProtKB-KW"/>
</dbReference>
<dbReference type="PROSITE" id="PS51900">
    <property type="entry name" value="CB"/>
    <property type="match status" value="1"/>
</dbReference>
<reference evidence="7" key="1">
    <citation type="submission" date="2020-11" db="EMBL/GenBank/DDBJ databases">
        <title>Carbohydrate-dependent, anaerobic sulfur respiration: A novel catabolism in halophilic archaea.</title>
        <authorList>
            <person name="Sorokin D.Y."/>
            <person name="Messina E."/>
            <person name="Smedile F."/>
            <person name="La Cono V."/>
            <person name="Hallsworth J.E."/>
            <person name="Yakimov M.M."/>
        </authorList>
    </citation>
    <scope>NUCLEOTIDE SEQUENCE</scope>
    <source>
        <strain evidence="7">AArc-S</strain>
    </source>
</reference>
<dbReference type="CDD" id="cd00397">
    <property type="entry name" value="DNA_BRE_C"/>
    <property type="match status" value="1"/>
</dbReference>
<keyword evidence="8" id="KW-1185">Reference proteome</keyword>
<gene>
    <name evidence="7" type="primary">xerC12</name>
    <name evidence="7" type="ORF">AArcS_2898</name>
</gene>
<dbReference type="KEGG" id="hara:AArcS_2898"/>
<organism evidence="7 8">
    <name type="scientific">Natranaeroarchaeum sulfidigenes</name>
    <dbReference type="NCBI Taxonomy" id="2784880"/>
    <lineage>
        <taxon>Archaea</taxon>
        <taxon>Methanobacteriati</taxon>
        <taxon>Methanobacteriota</taxon>
        <taxon>Stenosarchaea group</taxon>
        <taxon>Halobacteria</taxon>
        <taxon>Halobacteriales</taxon>
        <taxon>Natronoarchaeaceae</taxon>
        <taxon>Natranaeroarchaeum</taxon>
    </lineage>
</organism>
<evidence type="ECO:0000256" key="2">
    <source>
        <dbReference type="ARBA" id="ARBA00023125"/>
    </source>
</evidence>
<dbReference type="InterPro" id="IPR002104">
    <property type="entry name" value="Integrase_catalytic"/>
</dbReference>
<evidence type="ECO:0000256" key="3">
    <source>
        <dbReference type="ARBA" id="ARBA00023172"/>
    </source>
</evidence>
<dbReference type="AlphaFoldDB" id="A0A897MUE3"/>
<evidence type="ECO:0000259" key="5">
    <source>
        <dbReference type="PROSITE" id="PS51898"/>
    </source>
</evidence>
<keyword evidence="1" id="KW-0229">DNA integration</keyword>
<dbReference type="PANTHER" id="PTHR30349:SF41">
    <property type="entry name" value="INTEGRASE_RECOMBINASE PROTEIN MJ0367-RELATED"/>
    <property type="match status" value="1"/>
</dbReference>
<dbReference type="InterPro" id="IPR004107">
    <property type="entry name" value="Integrase_SAM-like_N"/>
</dbReference>
<dbReference type="InterPro" id="IPR010998">
    <property type="entry name" value="Integrase_recombinase_N"/>
</dbReference>